<keyword evidence="2 3" id="KW-0067">ATP-binding</keyword>
<feature type="binding site" evidence="3">
    <location>
        <position position="54"/>
    </location>
    <ligand>
        <name>ATP</name>
        <dbReference type="ChEBI" id="CHEBI:30616"/>
    </ligand>
</feature>
<protein>
    <submittedName>
        <fullName evidence="6">Kinase-like protein</fullName>
    </submittedName>
</protein>
<dbReference type="CDD" id="cd13993">
    <property type="entry name" value="STKc_Pat1_like"/>
    <property type="match status" value="1"/>
</dbReference>
<dbReference type="GO" id="GO:0005737">
    <property type="term" value="C:cytoplasm"/>
    <property type="evidence" value="ECO:0007669"/>
    <property type="project" value="TreeGrafter"/>
</dbReference>
<evidence type="ECO:0000313" key="7">
    <source>
        <dbReference type="Proteomes" id="UP000799421"/>
    </source>
</evidence>
<dbReference type="PROSITE" id="PS00108">
    <property type="entry name" value="PROTEIN_KINASE_ST"/>
    <property type="match status" value="1"/>
</dbReference>
<dbReference type="FunFam" id="1.10.510.10:FF:000571">
    <property type="entry name" value="Maternal embryonic leucine zipper kinase"/>
    <property type="match status" value="1"/>
</dbReference>
<dbReference type="InterPro" id="IPR008271">
    <property type="entry name" value="Ser/Thr_kinase_AS"/>
</dbReference>
<dbReference type="InterPro" id="IPR000719">
    <property type="entry name" value="Prot_kinase_dom"/>
</dbReference>
<evidence type="ECO:0000256" key="2">
    <source>
        <dbReference type="ARBA" id="ARBA00022840"/>
    </source>
</evidence>
<dbReference type="Proteomes" id="UP000799421">
    <property type="component" value="Unassembled WGS sequence"/>
</dbReference>
<evidence type="ECO:0000256" key="3">
    <source>
        <dbReference type="PROSITE-ProRule" id="PRU10141"/>
    </source>
</evidence>
<dbReference type="InterPro" id="IPR011009">
    <property type="entry name" value="Kinase-like_dom_sf"/>
</dbReference>
<dbReference type="PANTHER" id="PTHR24346">
    <property type="entry name" value="MAP/MICROTUBULE AFFINITY-REGULATING KINASE"/>
    <property type="match status" value="1"/>
</dbReference>
<organism evidence="6 7">
    <name type="scientific">Piedraia hortae CBS 480.64</name>
    <dbReference type="NCBI Taxonomy" id="1314780"/>
    <lineage>
        <taxon>Eukaryota</taxon>
        <taxon>Fungi</taxon>
        <taxon>Dikarya</taxon>
        <taxon>Ascomycota</taxon>
        <taxon>Pezizomycotina</taxon>
        <taxon>Dothideomycetes</taxon>
        <taxon>Dothideomycetidae</taxon>
        <taxon>Capnodiales</taxon>
        <taxon>Piedraiaceae</taxon>
        <taxon>Piedraia</taxon>
    </lineage>
</organism>
<dbReference type="GO" id="GO:0035556">
    <property type="term" value="P:intracellular signal transduction"/>
    <property type="evidence" value="ECO:0007669"/>
    <property type="project" value="TreeGrafter"/>
</dbReference>
<keyword evidence="7" id="KW-1185">Reference proteome</keyword>
<dbReference type="EMBL" id="MU005959">
    <property type="protein sequence ID" value="KAF2863758.1"/>
    <property type="molecule type" value="Genomic_DNA"/>
</dbReference>
<dbReference type="OrthoDB" id="541276at2759"/>
<dbReference type="SMART" id="SM00220">
    <property type="entry name" value="S_TKc"/>
    <property type="match status" value="1"/>
</dbReference>
<dbReference type="PANTHER" id="PTHR24346:SF75">
    <property type="entry name" value="AURORA KINASE"/>
    <property type="match status" value="1"/>
</dbReference>
<dbReference type="InterPro" id="IPR017441">
    <property type="entry name" value="Protein_kinase_ATP_BS"/>
</dbReference>
<dbReference type="PROSITE" id="PS00107">
    <property type="entry name" value="PROTEIN_KINASE_ATP"/>
    <property type="match status" value="1"/>
</dbReference>
<keyword evidence="6" id="KW-0418">Kinase</keyword>
<accession>A0A6A7CAX3</accession>
<dbReference type="SUPFAM" id="SSF56112">
    <property type="entry name" value="Protein kinase-like (PK-like)"/>
    <property type="match status" value="1"/>
</dbReference>
<evidence type="ECO:0000256" key="4">
    <source>
        <dbReference type="RuleBase" id="RU000304"/>
    </source>
</evidence>
<keyword evidence="1 3" id="KW-0547">Nucleotide-binding</keyword>
<proteinExistence type="inferred from homology"/>
<reference evidence="6" key="1">
    <citation type="journal article" date="2020" name="Stud. Mycol.">
        <title>101 Dothideomycetes genomes: a test case for predicting lifestyles and emergence of pathogens.</title>
        <authorList>
            <person name="Haridas S."/>
            <person name="Albert R."/>
            <person name="Binder M."/>
            <person name="Bloem J."/>
            <person name="Labutti K."/>
            <person name="Salamov A."/>
            <person name="Andreopoulos B."/>
            <person name="Baker S."/>
            <person name="Barry K."/>
            <person name="Bills G."/>
            <person name="Bluhm B."/>
            <person name="Cannon C."/>
            <person name="Castanera R."/>
            <person name="Culley D."/>
            <person name="Daum C."/>
            <person name="Ezra D."/>
            <person name="Gonzalez J."/>
            <person name="Henrissat B."/>
            <person name="Kuo A."/>
            <person name="Liang C."/>
            <person name="Lipzen A."/>
            <person name="Lutzoni F."/>
            <person name="Magnuson J."/>
            <person name="Mondo S."/>
            <person name="Nolan M."/>
            <person name="Ohm R."/>
            <person name="Pangilinan J."/>
            <person name="Park H.-J."/>
            <person name="Ramirez L."/>
            <person name="Alfaro M."/>
            <person name="Sun H."/>
            <person name="Tritt A."/>
            <person name="Yoshinaga Y."/>
            <person name="Zwiers L.-H."/>
            <person name="Turgeon B."/>
            <person name="Goodwin S."/>
            <person name="Spatafora J."/>
            <person name="Crous P."/>
            <person name="Grigoriev I."/>
        </authorList>
    </citation>
    <scope>NUCLEOTIDE SEQUENCE</scope>
    <source>
        <strain evidence="6">CBS 480.64</strain>
    </source>
</reference>
<comment type="similarity">
    <text evidence="4">Belongs to the protein kinase superfamily.</text>
</comment>
<dbReference type="PROSITE" id="PS50011">
    <property type="entry name" value="PROTEIN_KINASE_DOM"/>
    <property type="match status" value="1"/>
</dbReference>
<evidence type="ECO:0000256" key="1">
    <source>
        <dbReference type="ARBA" id="ARBA00022741"/>
    </source>
</evidence>
<evidence type="ECO:0000313" key="6">
    <source>
        <dbReference type="EMBL" id="KAF2863758.1"/>
    </source>
</evidence>
<name>A0A6A7CAX3_9PEZI</name>
<dbReference type="GO" id="GO:0004674">
    <property type="term" value="F:protein serine/threonine kinase activity"/>
    <property type="evidence" value="ECO:0007669"/>
    <property type="project" value="UniProtKB-KW"/>
</dbReference>
<feature type="non-terminal residue" evidence="6">
    <location>
        <position position="303"/>
    </location>
</feature>
<keyword evidence="4" id="KW-0723">Serine/threonine-protein kinase</keyword>
<dbReference type="Gene3D" id="1.10.510.10">
    <property type="entry name" value="Transferase(Phosphotransferase) domain 1"/>
    <property type="match status" value="1"/>
</dbReference>
<dbReference type="AlphaFoldDB" id="A0A6A7CAX3"/>
<dbReference type="Pfam" id="PF00069">
    <property type="entry name" value="Pkinase"/>
    <property type="match status" value="1"/>
</dbReference>
<gene>
    <name evidence="6" type="ORF">K470DRAFT_203703</name>
</gene>
<sequence length="303" mass="33430">MLPTPPPSPINEPASSLGLVLANRFQLTEVLGVGAYGTVYRAHDIRSGARYAVKALPKSDDPRHHKFLQRELALHHAASSHPHVASLLHVVDSPDTIYAVVEYCDGGDLFTQITSHGKYVGDDARARNIFLQILDAVAHCHSRGIYHRDLKPENILVCEEGWIVKLADFGLATQDNVTSDFGCGSTFYMSPECQQTNPPPNSAYASAPNDVWALGVILVNLTCGRNPWKRASPTDSTFREFMRDPNFLSTILPISKELNYILKLIFDLNPSRRIGLAELRSLVARTPHLTRPATPPTPSYSPV</sequence>
<dbReference type="GO" id="GO:0005524">
    <property type="term" value="F:ATP binding"/>
    <property type="evidence" value="ECO:0007669"/>
    <property type="project" value="UniProtKB-UniRule"/>
</dbReference>
<keyword evidence="6" id="KW-0808">Transferase</keyword>
<evidence type="ECO:0000259" key="5">
    <source>
        <dbReference type="PROSITE" id="PS50011"/>
    </source>
</evidence>
<feature type="domain" description="Protein kinase" evidence="5">
    <location>
        <begin position="25"/>
        <end position="289"/>
    </location>
</feature>